<accession>A0A6G1M9G3</accession>
<evidence type="ECO:0000313" key="3">
    <source>
        <dbReference type="Proteomes" id="UP000479691"/>
    </source>
</evidence>
<organism evidence="2 3">
    <name type="scientific">Orbilia oligospora</name>
    <name type="common">Nematode-trapping fungus</name>
    <name type="synonym">Arthrobotrys oligospora</name>
    <dbReference type="NCBI Taxonomy" id="2813651"/>
    <lineage>
        <taxon>Eukaryota</taxon>
        <taxon>Fungi</taxon>
        <taxon>Dikarya</taxon>
        <taxon>Ascomycota</taxon>
        <taxon>Pezizomycotina</taxon>
        <taxon>Orbiliomycetes</taxon>
        <taxon>Orbiliales</taxon>
        <taxon>Orbiliaceae</taxon>
        <taxon>Orbilia</taxon>
    </lineage>
</organism>
<evidence type="ECO:0000313" key="2">
    <source>
        <dbReference type="EMBL" id="KAF3161551.1"/>
    </source>
</evidence>
<sequence>MSAAKRAKPFHRREYLTRQARSGEEPSRNRPLFTPVHFKMQNSHLSFSSKPSIQTMEPWAVLAVLSMARIRLFLYPLWVSAAEPVLAPD</sequence>
<feature type="compositionally biased region" description="Basic residues" evidence="1">
    <location>
        <begin position="1"/>
        <end position="11"/>
    </location>
</feature>
<proteinExistence type="predicted"/>
<name>A0A6G1M9G3_ORBOL</name>
<comment type="caution">
    <text evidence="2">The sequence shown here is derived from an EMBL/GenBank/DDBJ whole genome shotgun (WGS) entry which is preliminary data.</text>
</comment>
<dbReference type="AlphaFoldDB" id="A0A6G1M9G3"/>
<dbReference type="EMBL" id="JAABOE010000145">
    <property type="protein sequence ID" value="KAF3161551.1"/>
    <property type="molecule type" value="Genomic_DNA"/>
</dbReference>
<dbReference type="Proteomes" id="UP000479691">
    <property type="component" value="Unassembled WGS sequence"/>
</dbReference>
<protein>
    <submittedName>
        <fullName evidence="2">Uncharacterized protein</fullName>
    </submittedName>
</protein>
<feature type="compositionally biased region" description="Basic and acidic residues" evidence="1">
    <location>
        <begin position="12"/>
        <end position="28"/>
    </location>
</feature>
<evidence type="ECO:0000256" key="1">
    <source>
        <dbReference type="SAM" id="MobiDB-lite"/>
    </source>
</evidence>
<feature type="region of interest" description="Disordered" evidence="1">
    <location>
        <begin position="1"/>
        <end position="32"/>
    </location>
</feature>
<reference evidence="2 3" key="1">
    <citation type="submission" date="2019-06" db="EMBL/GenBank/DDBJ databases">
        <authorList>
            <person name="Palmer J.M."/>
        </authorList>
    </citation>
    <scope>NUCLEOTIDE SEQUENCE [LARGE SCALE GENOMIC DNA]</scope>
    <source>
        <strain evidence="2 3">TWF788</strain>
    </source>
</reference>
<gene>
    <name evidence="2" type="ORF">TWF788_002455</name>
</gene>